<protein>
    <recommendedName>
        <fullName evidence="12">Peptidase M14 domain-containing protein</fullName>
    </recommendedName>
</protein>
<evidence type="ECO:0000256" key="3">
    <source>
        <dbReference type="ARBA" id="ARBA00022645"/>
    </source>
</evidence>
<feature type="domain" description="Peptidase M14" evidence="12">
    <location>
        <begin position="146"/>
        <end position="482"/>
    </location>
</feature>
<name>A0A058ZCQ3_FONAL</name>
<evidence type="ECO:0000256" key="8">
    <source>
        <dbReference type="ARBA" id="ARBA00022833"/>
    </source>
</evidence>
<feature type="chain" id="PRO_5001566472" description="Peptidase M14 domain-containing protein" evidence="11">
    <location>
        <begin position="21"/>
        <end position="490"/>
    </location>
</feature>
<keyword evidence="6 11" id="KW-0732">Signal</keyword>
<gene>
    <name evidence="13" type="ORF">H696_02168</name>
</gene>
<dbReference type="PANTHER" id="PTHR11705:SF143">
    <property type="entry name" value="SLL0236 PROTEIN"/>
    <property type="match status" value="1"/>
</dbReference>
<keyword evidence="4" id="KW-0645">Protease</keyword>
<evidence type="ECO:0000259" key="12">
    <source>
        <dbReference type="PROSITE" id="PS52035"/>
    </source>
</evidence>
<dbReference type="FunFam" id="3.40.630.10:FF:000084">
    <property type="entry name" value="Carboxypeptidase B2"/>
    <property type="match status" value="1"/>
</dbReference>
<evidence type="ECO:0000256" key="9">
    <source>
        <dbReference type="ARBA" id="ARBA00023049"/>
    </source>
</evidence>
<organism evidence="13">
    <name type="scientific">Fonticula alba</name>
    <name type="common">Slime mold</name>
    <dbReference type="NCBI Taxonomy" id="691883"/>
    <lineage>
        <taxon>Eukaryota</taxon>
        <taxon>Rotosphaerida</taxon>
        <taxon>Fonticulaceae</taxon>
        <taxon>Fonticula</taxon>
    </lineage>
</organism>
<dbReference type="PROSITE" id="PS00132">
    <property type="entry name" value="CARBOXYPEPT_ZN_1"/>
    <property type="match status" value="1"/>
</dbReference>
<evidence type="ECO:0000256" key="10">
    <source>
        <dbReference type="PROSITE-ProRule" id="PRU01379"/>
    </source>
</evidence>
<dbReference type="InterPro" id="IPR000834">
    <property type="entry name" value="Peptidase_M14"/>
</dbReference>
<dbReference type="OrthoDB" id="3626597at2759"/>
<evidence type="ECO:0000256" key="7">
    <source>
        <dbReference type="ARBA" id="ARBA00022801"/>
    </source>
</evidence>
<comment type="cofactor">
    <cofactor evidence="1">
        <name>Zn(2+)</name>
        <dbReference type="ChEBI" id="CHEBI:29105"/>
    </cofactor>
</comment>
<evidence type="ECO:0000256" key="2">
    <source>
        <dbReference type="ARBA" id="ARBA00005988"/>
    </source>
</evidence>
<evidence type="ECO:0000313" key="14">
    <source>
        <dbReference type="Proteomes" id="UP000030693"/>
    </source>
</evidence>
<evidence type="ECO:0000256" key="4">
    <source>
        <dbReference type="ARBA" id="ARBA00022670"/>
    </source>
</evidence>
<keyword evidence="9" id="KW-0482">Metalloprotease</keyword>
<dbReference type="InterPro" id="IPR057246">
    <property type="entry name" value="CARBOXYPEPT_ZN_1"/>
</dbReference>
<keyword evidence="7" id="KW-0378">Hydrolase</keyword>
<evidence type="ECO:0000256" key="6">
    <source>
        <dbReference type="ARBA" id="ARBA00022729"/>
    </source>
</evidence>
<dbReference type="GeneID" id="20526893"/>
<dbReference type="GO" id="GO:0005615">
    <property type="term" value="C:extracellular space"/>
    <property type="evidence" value="ECO:0007669"/>
    <property type="project" value="TreeGrafter"/>
</dbReference>
<dbReference type="STRING" id="691883.A0A058ZCQ3"/>
<keyword evidence="14" id="KW-1185">Reference proteome</keyword>
<feature type="active site" description="Proton donor/acceptor" evidence="10">
    <location>
        <position position="448"/>
    </location>
</feature>
<dbReference type="GO" id="GO:0008270">
    <property type="term" value="F:zinc ion binding"/>
    <property type="evidence" value="ECO:0007669"/>
    <property type="project" value="InterPro"/>
</dbReference>
<dbReference type="Pfam" id="PF00246">
    <property type="entry name" value="Peptidase_M14"/>
    <property type="match status" value="1"/>
</dbReference>
<dbReference type="RefSeq" id="XP_009494340.1">
    <property type="nucleotide sequence ID" value="XM_009496065.1"/>
</dbReference>
<keyword evidence="5" id="KW-0479">Metal-binding</keyword>
<dbReference type="AlphaFoldDB" id="A0A058ZCQ3"/>
<dbReference type="Gene3D" id="3.40.630.10">
    <property type="entry name" value="Zn peptidases"/>
    <property type="match status" value="1"/>
</dbReference>
<dbReference type="CDD" id="cd03860">
    <property type="entry name" value="M14_CP_A-B_like"/>
    <property type="match status" value="1"/>
</dbReference>
<evidence type="ECO:0000313" key="13">
    <source>
        <dbReference type="EMBL" id="KCV71217.1"/>
    </source>
</evidence>
<dbReference type="SUPFAM" id="SSF53187">
    <property type="entry name" value="Zn-dependent exopeptidases"/>
    <property type="match status" value="1"/>
</dbReference>
<dbReference type="eggNOG" id="KOG2650">
    <property type="taxonomic scope" value="Eukaryota"/>
</dbReference>
<dbReference type="GO" id="GO:0004181">
    <property type="term" value="F:metallocarboxypeptidase activity"/>
    <property type="evidence" value="ECO:0007669"/>
    <property type="project" value="InterPro"/>
</dbReference>
<keyword evidence="3" id="KW-0121">Carboxypeptidase</keyword>
<dbReference type="OMA" id="WPYKWEG"/>
<evidence type="ECO:0000256" key="1">
    <source>
        <dbReference type="ARBA" id="ARBA00001947"/>
    </source>
</evidence>
<evidence type="ECO:0000256" key="5">
    <source>
        <dbReference type="ARBA" id="ARBA00022723"/>
    </source>
</evidence>
<keyword evidence="8" id="KW-0862">Zinc</keyword>
<comment type="similarity">
    <text evidence="2 10">Belongs to the peptidase M14 family.</text>
</comment>
<proteinExistence type="inferred from homology"/>
<evidence type="ECO:0000256" key="11">
    <source>
        <dbReference type="SAM" id="SignalP"/>
    </source>
</evidence>
<dbReference type="SMART" id="SM00631">
    <property type="entry name" value="Zn_pept"/>
    <property type="match status" value="1"/>
</dbReference>
<dbReference type="EMBL" id="KB932203">
    <property type="protein sequence ID" value="KCV71217.1"/>
    <property type="molecule type" value="Genomic_DNA"/>
</dbReference>
<accession>A0A058ZCQ3</accession>
<dbReference type="PROSITE" id="PS52035">
    <property type="entry name" value="PEPTIDASE_M14"/>
    <property type="match status" value="1"/>
</dbReference>
<feature type="signal peptide" evidence="11">
    <location>
        <begin position="1"/>
        <end position="20"/>
    </location>
</feature>
<sequence>MIGRFSVGLLLSLLFALASAEQLLVPGASIPERSVRYDNEQIIRCSSSALAPAALEALITRHGVDIWGATGEHVDLRITEQTAASRAVRHMVVDNTECRVIVHDVERLVASAERVQTAAAVRSAAQRGDGEDAAAAGPVPAGWFDAYHDFDSTRTFYQNLAQSYPDMATFLPSIGKTHESRSIFGLVLGGSNSTASAIYDQPELLDEHGIPLEEVFAERAASEDLAAAKPSIFFQCSIHAREWISNAVCQYVLSTLLDSHSRRVPAVVELFDRYNLYVIPITNPDGYAHTWSGDRMWRKNRVPNAGSTCRGVDVNRNYNDHWGQGGSSNLPCSDTYMGTAANSELETRASIAFFRSASPVHLAIDWHAYSQLILRPYGWSTSDSPHEARLKQIGAAMQAAIRNTHGMSYTNQKSIELYPTTGTASDWFYGSEATRYNGGFRSAGYTIELRDTGRYGFLLPPEQILPTGEESYAAVLAMARDLLDNGPMYA</sequence>
<dbReference type="Proteomes" id="UP000030693">
    <property type="component" value="Unassembled WGS sequence"/>
</dbReference>
<dbReference type="PRINTS" id="PR00765">
    <property type="entry name" value="CRBOXYPTASEA"/>
</dbReference>
<dbReference type="PANTHER" id="PTHR11705">
    <property type="entry name" value="PROTEASE FAMILY M14 CARBOXYPEPTIDASE A,B"/>
    <property type="match status" value="1"/>
</dbReference>
<reference evidence="13" key="1">
    <citation type="submission" date="2013-04" db="EMBL/GenBank/DDBJ databases">
        <title>The Genome Sequence of Fonticula alba ATCC 38817.</title>
        <authorList>
            <consortium name="The Broad Institute Genomics Platform"/>
            <person name="Russ C."/>
            <person name="Cuomo C."/>
            <person name="Burger G."/>
            <person name="Gray M.W."/>
            <person name="Holland P.W.H."/>
            <person name="King N."/>
            <person name="Lang F.B.F."/>
            <person name="Roger A.J."/>
            <person name="Ruiz-Trillo I."/>
            <person name="Brown M."/>
            <person name="Walker B."/>
            <person name="Young S."/>
            <person name="Zeng Q."/>
            <person name="Gargeya S."/>
            <person name="Fitzgerald M."/>
            <person name="Haas B."/>
            <person name="Abouelleil A."/>
            <person name="Allen A.W."/>
            <person name="Alvarado L."/>
            <person name="Arachchi H.M."/>
            <person name="Berlin A.M."/>
            <person name="Chapman S.B."/>
            <person name="Gainer-Dewar J."/>
            <person name="Goldberg J."/>
            <person name="Griggs A."/>
            <person name="Gujja S."/>
            <person name="Hansen M."/>
            <person name="Howarth C."/>
            <person name="Imamovic A."/>
            <person name="Ireland A."/>
            <person name="Larimer J."/>
            <person name="McCowan C."/>
            <person name="Murphy C."/>
            <person name="Pearson M."/>
            <person name="Poon T.W."/>
            <person name="Priest M."/>
            <person name="Roberts A."/>
            <person name="Saif S."/>
            <person name="Shea T."/>
            <person name="Sisk P."/>
            <person name="Sykes S."/>
            <person name="Wortman J."/>
            <person name="Nusbaum C."/>
            <person name="Birren B."/>
        </authorList>
    </citation>
    <scope>NUCLEOTIDE SEQUENCE [LARGE SCALE GENOMIC DNA]</scope>
    <source>
        <strain evidence="13">ATCC 38817</strain>
    </source>
</reference>
<dbReference type="GO" id="GO:0006508">
    <property type="term" value="P:proteolysis"/>
    <property type="evidence" value="ECO:0007669"/>
    <property type="project" value="UniProtKB-KW"/>
</dbReference>